<dbReference type="Proteomes" id="UP000009046">
    <property type="component" value="Unassembled WGS sequence"/>
</dbReference>
<dbReference type="SMART" id="SM00355">
    <property type="entry name" value="ZnF_C2H2"/>
    <property type="match status" value="4"/>
</dbReference>
<dbReference type="PANTHER" id="PTHR13182:SF8">
    <property type="entry name" value="CYTOPLASMIC 60S SUBUNIT BIOGENESIS FACTOR ZNF622"/>
    <property type="match status" value="1"/>
</dbReference>
<accession>E0VLG5</accession>
<dbReference type="EMBL" id="DS235271">
    <property type="protein sequence ID" value="EEB14221.1"/>
    <property type="molecule type" value="Genomic_DNA"/>
</dbReference>
<sequence>MAATYTCITCCVAFKNPDIQRLHYKTDWHRYNLKRKVAELSPVTAEDFEQKVLNQRAIDAENSSNKSVYCTICKKHFSTTKSYENHIKSNKHKERLKNEIGDNNIKKEIVRQQPKVSKDNKMNFVNTAGDNNDNDSIESDIETDSEIEELSSDEWNEEDFDNPINKNICLFCKNQSESLVANIKHMSETHSFFLPDLEYCVDLKGLLLHLGAKVFYEHICLWCNGKNFNSVQAVQKHMIDKGHTNVYHEGEALLEFTPYYDYSSSYPDQEEKNPDDEVEVAVLDGTGYQLVLPSGAVIGHRSLMRYYQQNLNPKSGMLVNRKLNQVINNYRQLGYSPIKKEIAERKARDLKFMARVRQKFSVQVSCKSNKLQKHFRPQVNF</sequence>
<evidence type="ECO:0000313" key="12">
    <source>
        <dbReference type="Proteomes" id="UP000009046"/>
    </source>
</evidence>
<evidence type="ECO:0000256" key="2">
    <source>
        <dbReference type="ARBA" id="ARBA00022490"/>
    </source>
</evidence>
<evidence type="ECO:0000256" key="4">
    <source>
        <dbReference type="ARBA" id="ARBA00022723"/>
    </source>
</evidence>
<dbReference type="InterPro" id="IPR040025">
    <property type="entry name" value="Znf622/Rei1/Reh1"/>
</dbReference>
<protein>
    <recommendedName>
        <fullName evidence="9">C2H2-type domain-containing protein</fullName>
    </recommendedName>
</protein>
<evidence type="ECO:0000256" key="8">
    <source>
        <dbReference type="ARBA" id="ARBA00034126"/>
    </source>
</evidence>
<evidence type="ECO:0000256" key="6">
    <source>
        <dbReference type="ARBA" id="ARBA00022771"/>
    </source>
</evidence>
<reference evidence="11" key="3">
    <citation type="submission" date="2021-02" db="UniProtKB">
        <authorList>
            <consortium name="EnsemblMetazoa"/>
        </authorList>
    </citation>
    <scope>IDENTIFICATION</scope>
    <source>
        <strain evidence="11">USDA</strain>
    </source>
</reference>
<evidence type="ECO:0000259" key="9">
    <source>
        <dbReference type="PROSITE" id="PS00028"/>
    </source>
</evidence>
<name>E0VLG5_PEDHC</name>
<dbReference type="FunCoup" id="E0VLG5">
    <property type="interactions" value="501"/>
</dbReference>
<evidence type="ECO:0000256" key="5">
    <source>
        <dbReference type="ARBA" id="ARBA00022737"/>
    </source>
</evidence>
<dbReference type="PANTHER" id="PTHR13182">
    <property type="entry name" value="ZINC FINGER PROTEIN 622"/>
    <property type="match status" value="1"/>
</dbReference>
<keyword evidence="2" id="KW-0963">Cytoplasm</keyword>
<organism>
    <name type="scientific">Pediculus humanus subsp. corporis</name>
    <name type="common">Body louse</name>
    <dbReference type="NCBI Taxonomy" id="121224"/>
    <lineage>
        <taxon>Eukaryota</taxon>
        <taxon>Metazoa</taxon>
        <taxon>Ecdysozoa</taxon>
        <taxon>Arthropoda</taxon>
        <taxon>Hexapoda</taxon>
        <taxon>Insecta</taxon>
        <taxon>Pterygota</taxon>
        <taxon>Neoptera</taxon>
        <taxon>Paraneoptera</taxon>
        <taxon>Psocodea</taxon>
        <taxon>Troctomorpha</taxon>
        <taxon>Phthiraptera</taxon>
        <taxon>Anoplura</taxon>
        <taxon>Pediculidae</taxon>
        <taxon>Pediculus</taxon>
    </lineage>
</organism>
<dbReference type="EnsemblMetazoa" id="PHUM287470-RA">
    <property type="protein sequence ID" value="PHUM287470-PA"/>
    <property type="gene ID" value="PHUM287470"/>
</dbReference>
<evidence type="ECO:0000256" key="3">
    <source>
        <dbReference type="ARBA" id="ARBA00022517"/>
    </source>
</evidence>
<dbReference type="STRING" id="121224.E0VLG5"/>
<dbReference type="EMBL" id="AAZO01003338">
    <property type="status" value="NOT_ANNOTATED_CDS"/>
    <property type="molecule type" value="Genomic_DNA"/>
</dbReference>
<dbReference type="VEuPathDB" id="VectorBase:PHUM287470"/>
<evidence type="ECO:0000313" key="11">
    <source>
        <dbReference type="EnsemblMetazoa" id="PHUM287470-PA"/>
    </source>
</evidence>
<dbReference type="InParanoid" id="E0VLG5"/>
<evidence type="ECO:0000256" key="1">
    <source>
        <dbReference type="ARBA" id="ARBA00004496"/>
    </source>
</evidence>
<dbReference type="InterPro" id="IPR041661">
    <property type="entry name" value="ZN622/Rei1/Reh1_Znf-C2H2"/>
</dbReference>
<dbReference type="GO" id="GO:0042273">
    <property type="term" value="P:ribosomal large subunit biogenesis"/>
    <property type="evidence" value="ECO:0007669"/>
    <property type="project" value="TreeGrafter"/>
</dbReference>
<dbReference type="SMART" id="SM00451">
    <property type="entry name" value="ZnF_U1"/>
    <property type="match status" value="2"/>
</dbReference>
<dbReference type="InterPro" id="IPR022755">
    <property type="entry name" value="Znf_C2H2_jaz"/>
</dbReference>
<comment type="similarity">
    <text evidence="8">Belongs to the REI1 family.</text>
</comment>
<dbReference type="GeneID" id="8229583"/>
<dbReference type="SUPFAM" id="SSF57667">
    <property type="entry name" value="beta-beta-alpha zinc fingers"/>
    <property type="match status" value="2"/>
</dbReference>
<dbReference type="InterPro" id="IPR013087">
    <property type="entry name" value="Znf_C2H2_type"/>
</dbReference>
<keyword evidence="6" id="KW-0863">Zinc-finger</keyword>
<dbReference type="AlphaFoldDB" id="E0VLG5"/>
<keyword evidence="3" id="KW-0690">Ribosome biogenesis</keyword>
<dbReference type="KEGG" id="phu:Phum_PHUM287470"/>
<dbReference type="Gene3D" id="3.30.160.60">
    <property type="entry name" value="Classic Zinc Finger"/>
    <property type="match status" value="1"/>
</dbReference>
<dbReference type="Pfam" id="PF12756">
    <property type="entry name" value="zf-C2H2_2"/>
    <property type="match status" value="1"/>
</dbReference>
<keyword evidence="7" id="KW-0862">Zinc</keyword>
<feature type="domain" description="C2H2-type" evidence="9">
    <location>
        <begin position="70"/>
        <end position="92"/>
    </location>
</feature>
<reference evidence="10" key="2">
    <citation type="submission" date="2007-04" db="EMBL/GenBank/DDBJ databases">
        <title>The genome of the human body louse.</title>
        <authorList>
            <consortium name="The Human Body Louse Genome Consortium"/>
            <person name="Kirkness E."/>
            <person name="Walenz B."/>
            <person name="Hass B."/>
            <person name="Bruggner R."/>
            <person name="Strausberg R."/>
        </authorList>
    </citation>
    <scope>NUCLEOTIDE SEQUENCE</scope>
    <source>
        <strain evidence="10">USDA</strain>
    </source>
</reference>
<dbReference type="GO" id="GO:0008270">
    <property type="term" value="F:zinc ion binding"/>
    <property type="evidence" value="ECO:0007669"/>
    <property type="project" value="UniProtKB-KW"/>
</dbReference>
<dbReference type="HOGENOM" id="CLU_018787_0_1_1"/>
<dbReference type="InterPro" id="IPR036236">
    <property type="entry name" value="Znf_C2H2_sf"/>
</dbReference>
<dbReference type="OrthoDB" id="19329at2759"/>
<evidence type="ECO:0000313" key="10">
    <source>
        <dbReference type="EMBL" id="EEB14221.1"/>
    </source>
</evidence>
<dbReference type="GO" id="GO:0030687">
    <property type="term" value="C:preribosome, large subunit precursor"/>
    <property type="evidence" value="ECO:0007669"/>
    <property type="project" value="TreeGrafter"/>
</dbReference>
<dbReference type="Pfam" id="PF12171">
    <property type="entry name" value="zf-C2H2_jaz"/>
    <property type="match status" value="1"/>
</dbReference>
<keyword evidence="5" id="KW-0677">Repeat</keyword>
<reference evidence="10" key="1">
    <citation type="submission" date="2007-04" db="EMBL/GenBank/DDBJ databases">
        <title>Annotation of Pediculus humanus corporis strain USDA.</title>
        <authorList>
            <person name="Kirkness E."/>
            <person name="Hannick L."/>
            <person name="Hass B."/>
            <person name="Bruggner R."/>
            <person name="Lawson D."/>
            <person name="Bidwell S."/>
            <person name="Joardar V."/>
            <person name="Caler E."/>
            <person name="Walenz B."/>
            <person name="Inman J."/>
            <person name="Schobel S."/>
            <person name="Galinsky K."/>
            <person name="Amedeo P."/>
            <person name="Strausberg R."/>
        </authorList>
    </citation>
    <scope>NUCLEOTIDE SEQUENCE</scope>
    <source>
        <strain evidence="10">USDA</strain>
    </source>
</reference>
<gene>
    <name evidence="11" type="primary">8229583</name>
    <name evidence="10" type="ORF">Phum_PHUM287470</name>
</gene>
<keyword evidence="4" id="KW-0479">Metal-binding</keyword>
<dbReference type="GO" id="GO:0005737">
    <property type="term" value="C:cytoplasm"/>
    <property type="evidence" value="ECO:0007669"/>
    <property type="project" value="UniProtKB-SubCell"/>
</dbReference>
<dbReference type="PROSITE" id="PS00028">
    <property type="entry name" value="ZINC_FINGER_C2H2_1"/>
    <property type="match status" value="1"/>
</dbReference>
<dbReference type="CTD" id="8229583"/>
<dbReference type="GO" id="GO:0003676">
    <property type="term" value="F:nucleic acid binding"/>
    <property type="evidence" value="ECO:0007669"/>
    <property type="project" value="InterPro"/>
</dbReference>
<comment type="subcellular location">
    <subcellularLocation>
        <location evidence="1">Cytoplasm</location>
    </subcellularLocation>
</comment>
<dbReference type="OMA" id="WTQTQQQ"/>
<dbReference type="InterPro" id="IPR003604">
    <property type="entry name" value="Matrin/U1-like-C_Znf_C2H2"/>
</dbReference>
<keyword evidence="12" id="KW-1185">Reference proteome</keyword>
<proteinExistence type="inferred from homology"/>
<evidence type="ECO:0000256" key="7">
    <source>
        <dbReference type="ARBA" id="ARBA00022833"/>
    </source>
</evidence>
<dbReference type="eggNOG" id="KOG2785">
    <property type="taxonomic scope" value="Eukaryota"/>
</dbReference>
<dbReference type="RefSeq" id="XP_002426959.1">
    <property type="nucleotide sequence ID" value="XM_002426914.1"/>
</dbReference>